<keyword evidence="2" id="KW-0328">Glycosyltransferase</keyword>
<comment type="caution">
    <text evidence="2">The sequence shown here is derived from an EMBL/GenBank/DDBJ whole genome shotgun (WGS) entry which is preliminary data.</text>
</comment>
<dbReference type="RefSeq" id="WP_380024553.1">
    <property type="nucleotide sequence ID" value="NZ_JBHSHC010000028.1"/>
</dbReference>
<sequence>MTIKNIIVLGMYPYPWHSDEISDTMRSMTKAFEGYKRLFINPSVGFRRASQEGYGFRTDWECKEDQGVLVCTPPLEVIPSSFGLGNMKKSWILKRFNDLVERELGANWREETLIYLSSGGITQSYDAAVTLKPKWLILDILDDNLGFPGIQEDERALLENEFQVLLNQATLITAVSEHLVNKTQKEYSIPVEWLPNGVDVEQFRYRSEYATPLEELEDFRKPLFGFVGALTSWIDFELLLKIADHPKTGTLVLVGPLIEGAVPADLLNRMKDHPKIQFPGAKPYGEVPHLLHQFNVLLLPRNYQPHSLASDPLKLYEYMATGKPIVSTALPSALRFGDTIFVGSNHQEFLSLLERAEEEWSEQKAAKEIALSESLSWKNRAQKLIGLFENRR</sequence>
<dbReference type="Proteomes" id="UP001596002">
    <property type="component" value="Unassembled WGS sequence"/>
</dbReference>
<reference evidence="3" key="1">
    <citation type="journal article" date="2019" name="Int. J. Syst. Evol. Microbiol.">
        <title>The Global Catalogue of Microorganisms (GCM) 10K type strain sequencing project: providing services to taxonomists for standard genome sequencing and annotation.</title>
        <authorList>
            <consortium name="The Broad Institute Genomics Platform"/>
            <consortium name="The Broad Institute Genome Sequencing Center for Infectious Disease"/>
            <person name="Wu L."/>
            <person name="Ma J."/>
        </authorList>
    </citation>
    <scope>NUCLEOTIDE SEQUENCE [LARGE SCALE GENOMIC DNA]</scope>
    <source>
        <strain evidence="3">WYCCWR 12678</strain>
    </source>
</reference>
<dbReference type="GO" id="GO:0016757">
    <property type="term" value="F:glycosyltransferase activity"/>
    <property type="evidence" value="ECO:0007669"/>
    <property type="project" value="UniProtKB-KW"/>
</dbReference>
<evidence type="ECO:0000313" key="3">
    <source>
        <dbReference type="Proteomes" id="UP001596002"/>
    </source>
</evidence>
<evidence type="ECO:0000256" key="1">
    <source>
        <dbReference type="ARBA" id="ARBA00022679"/>
    </source>
</evidence>
<organism evidence="2 3">
    <name type="scientific">Effusibacillus consociatus</name>
    <dbReference type="NCBI Taxonomy" id="1117041"/>
    <lineage>
        <taxon>Bacteria</taxon>
        <taxon>Bacillati</taxon>
        <taxon>Bacillota</taxon>
        <taxon>Bacilli</taxon>
        <taxon>Bacillales</taxon>
        <taxon>Alicyclobacillaceae</taxon>
        <taxon>Effusibacillus</taxon>
    </lineage>
</organism>
<dbReference type="SUPFAM" id="SSF53756">
    <property type="entry name" value="UDP-Glycosyltransferase/glycogen phosphorylase"/>
    <property type="match status" value="1"/>
</dbReference>
<protein>
    <submittedName>
        <fullName evidence="2">Glycosyltransferase</fullName>
        <ecNumber evidence="2">2.4.-.-</ecNumber>
    </submittedName>
</protein>
<accession>A0ABV9Q1T3</accession>
<name>A0ABV9Q1T3_9BACL</name>
<dbReference type="PANTHER" id="PTHR46401:SF2">
    <property type="entry name" value="GLYCOSYLTRANSFERASE WBBK-RELATED"/>
    <property type="match status" value="1"/>
</dbReference>
<evidence type="ECO:0000313" key="2">
    <source>
        <dbReference type="EMBL" id="MFC4766655.1"/>
    </source>
</evidence>
<dbReference type="Gene3D" id="3.40.50.2000">
    <property type="entry name" value="Glycogen Phosphorylase B"/>
    <property type="match status" value="1"/>
</dbReference>
<dbReference type="PANTHER" id="PTHR46401">
    <property type="entry name" value="GLYCOSYLTRANSFERASE WBBK-RELATED"/>
    <property type="match status" value="1"/>
</dbReference>
<keyword evidence="3" id="KW-1185">Reference proteome</keyword>
<dbReference type="Pfam" id="PF13692">
    <property type="entry name" value="Glyco_trans_1_4"/>
    <property type="match status" value="1"/>
</dbReference>
<gene>
    <name evidence="2" type="ORF">ACFO8Q_04585</name>
</gene>
<keyword evidence="1 2" id="KW-0808">Transferase</keyword>
<dbReference type="EC" id="2.4.-.-" evidence="2"/>
<proteinExistence type="predicted"/>
<dbReference type="EMBL" id="JBHSHC010000028">
    <property type="protein sequence ID" value="MFC4766655.1"/>
    <property type="molecule type" value="Genomic_DNA"/>
</dbReference>